<proteinExistence type="predicted"/>
<dbReference type="Proteomes" id="UP000027318">
    <property type="component" value="Unassembled WGS sequence"/>
</dbReference>
<dbReference type="InterPro" id="IPR021836">
    <property type="entry name" value="DUF3429"/>
</dbReference>
<comment type="caution">
    <text evidence="2">The sequence shown here is derived from an EMBL/GenBank/DDBJ whole genome shotgun (WGS) entry which is preliminary data.</text>
</comment>
<dbReference type="OrthoDB" id="8591832at2"/>
<feature type="transmembrane region" description="Helical" evidence="1">
    <location>
        <begin position="71"/>
        <end position="98"/>
    </location>
</feature>
<keyword evidence="3" id="KW-1185">Reference proteome</keyword>
<organism evidence="2 3">
    <name type="scientific">Nitrincola lacisaponensis</name>
    <dbReference type="NCBI Taxonomy" id="267850"/>
    <lineage>
        <taxon>Bacteria</taxon>
        <taxon>Pseudomonadati</taxon>
        <taxon>Pseudomonadota</taxon>
        <taxon>Gammaproteobacteria</taxon>
        <taxon>Oceanospirillales</taxon>
        <taxon>Oceanospirillaceae</taxon>
        <taxon>Nitrincola</taxon>
    </lineage>
</organism>
<keyword evidence="1" id="KW-0472">Membrane</keyword>
<keyword evidence="1" id="KW-1133">Transmembrane helix</keyword>
<protein>
    <recommendedName>
        <fullName evidence="4">DUF3429 domain-containing protein</fullName>
    </recommendedName>
</protein>
<reference evidence="2 3" key="1">
    <citation type="journal article" date="2005" name="Int. J. Syst. Evol. Microbiol.">
        <title>Nitrincola lacisaponensis gen. nov., sp. nov., a novel alkaliphilic bacterium isolated from an alkaline, saline lake.</title>
        <authorList>
            <person name="Dimitriu P.A."/>
            <person name="Shukla S.K."/>
            <person name="Conradt J."/>
            <person name="Marquez M.C."/>
            <person name="Ventosa A."/>
            <person name="Maglia A."/>
            <person name="Peyton B.M."/>
            <person name="Pinkart H.C."/>
            <person name="Mormile M.R."/>
        </authorList>
    </citation>
    <scope>NUCLEOTIDE SEQUENCE [LARGE SCALE GENOMIC DNA]</scope>
    <source>
        <strain evidence="2 3">4CA</strain>
    </source>
</reference>
<sequence length="131" mass="14964">MNKTATLLGLAGLIPFVGLTAMMYQPWAIGLFMTYSAVILSFLGGIHWGVALRDTDWRNNWRLCLCMLPSLLAWLALALPVEVALTLLLLSYAAWWLYDFMQLAIADYRRLRRCLTLVVLACHGSWLYFYV</sequence>
<dbReference type="AlphaFoldDB" id="A0A063Y4E2"/>
<evidence type="ECO:0000313" key="3">
    <source>
        <dbReference type="Proteomes" id="UP000027318"/>
    </source>
</evidence>
<feature type="transmembrane region" description="Helical" evidence="1">
    <location>
        <begin position="6"/>
        <end position="24"/>
    </location>
</feature>
<name>A0A063Y4E2_9GAMM</name>
<evidence type="ECO:0000256" key="1">
    <source>
        <dbReference type="SAM" id="Phobius"/>
    </source>
</evidence>
<dbReference type="STRING" id="267850.ADINL_0281"/>
<feature type="transmembrane region" description="Helical" evidence="1">
    <location>
        <begin position="31"/>
        <end position="51"/>
    </location>
</feature>
<dbReference type="Pfam" id="PF11911">
    <property type="entry name" value="DUF3429"/>
    <property type="match status" value="1"/>
</dbReference>
<dbReference type="RefSeq" id="WP_036542981.1">
    <property type="nucleotide sequence ID" value="NZ_JBKBNO010000006.1"/>
</dbReference>
<dbReference type="EMBL" id="JMSZ01000007">
    <property type="protein sequence ID" value="KDE41208.1"/>
    <property type="molecule type" value="Genomic_DNA"/>
</dbReference>
<dbReference type="PANTHER" id="PTHR15887">
    <property type="entry name" value="TRANSMEMBRANE PROTEIN 69"/>
    <property type="match status" value="1"/>
</dbReference>
<dbReference type="PATRIC" id="fig|267850.7.peg.277"/>
<keyword evidence="1" id="KW-0812">Transmembrane</keyword>
<evidence type="ECO:0008006" key="4">
    <source>
        <dbReference type="Google" id="ProtNLM"/>
    </source>
</evidence>
<evidence type="ECO:0000313" key="2">
    <source>
        <dbReference type="EMBL" id="KDE41208.1"/>
    </source>
</evidence>
<gene>
    <name evidence="2" type="ORF">ADINL_0281</name>
</gene>
<accession>A0A063Y4E2</accession>
<dbReference type="PANTHER" id="PTHR15887:SF1">
    <property type="entry name" value="TRANSMEMBRANE PROTEIN 69"/>
    <property type="match status" value="1"/>
</dbReference>